<gene>
    <name evidence="2" type="ORF">EDI_315720</name>
</gene>
<feature type="region of interest" description="Disordered" evidence="1">
    <location>
        <begin position="140"/>
        <end position="161"/>
    </location>
</feature>
<dbReference type="OrthoDB" id="29077at2759"/>
<dbReference type="PANTHER" id="PTHR38092:SF1">
    <property type="entry name" value="TRANSCRIPTIONAL REGULATOR CUDA-RELATED"/>
    <property type="match status" value="1"/>
</dbReference>
<evidence type="ECO:0000313" key="3">
    <source>
        <dbReference type="Proteomes" id="UP000008076"/>
    </source>
</evidence>
<proteinExistence type="predicted"/>
<evidence type="ECO:0000313" key="2">
    <source>
        <dbReference type="EMBL" id="EDR28468.1"/>
    </source>
</evidence>
<evidence type="ECO:0008006" key="4">
    <source>
        <dbReference type="Google" id="ProtNLM"/>
    </source>
</evidence>
<dbReference type="PANTHER" id="PTHR38092">
    <property type="entry name" value="REGULATOR CUDA, PUTATIVE-RELATED"/>
    <property type="match status" value="1"/>
</dbReference>
<feature type="compositionally biased region" description="Low complexity" evidence="1">
    <location>
        <begin position="334"/>
        <end position="353"/>
    </location>
</feature>
<dbReference type="Proteomes" id="UP000008076">
    <property type="component" value="Unassembled WGS sequence"/>
</dbReference>
<dbReference type="OMA" id="NSPFNVQ"/>
<dbReference type="VEuPathDB" id="AmoebaDB:EDI_315720"/>
<protein>
    <recommendedName>
        <fullName evidence="4">Transcriptional regulator cudA</fullName>
    </recommendedName>
</protein>
<keyword evidence="3" id="KW-1185">Reference proteome</keyword>
<reference evidence="3" key="1">
    <citation type="submission" date="2007-12" db="EMBL/GenBank/DDBJ databases">
        <title>Annotation of Entamoeba dispar SAW760.</title>
        <authorList>
            <person name="Lorenzi H."/>
            <person name="Inman J."/>
            <person name="Schobel S."/>
            <person name="Amedeo P."/>
            <person name="Caler E."/>
        </authorList>
    </citation>
    <scope>NUCLEOTIDE SEQUENCE [LARGE SCALE GENOMIC DNA]</scope>
    <source>
        <strain evidence="3">ATCC PRA-260 / SAW760</strain>
    </source>
</reference>
<sequence length="396" mass="43891">MEDTTSHQGQFIVTCQHKLPKEERIEADGTTKEVHVVIKQSSFIVSISSESITLEGCSVDCSLVYDNDGLTEVHYINQKPISFTAQLSSPNRITCDVRILVLSSQHEDMLFKVIFKLTNKMGEEIATLHSFPIRVISKADGKKKVPSSKPPKLPSSIKPEQKNKVLTQPHLPVSTPVVQPLPSPSQQNLEIQPAALQNANEQTEESVLQILQYQQSILRDLTQQTNANPLSAPLVGMINSYQQLPQNQRIPQLLRIISSLNPQENALISELVSLIVGINTSVQTNPQQQIVQPFQTFAQPASAYQNNVQQEFNTSSNNITNHFQQLPAPPITVPIPTSTSNQTNQQSVSRNSQPPLSDNATSQPHFQTSSPHSFSPQHYSFNGNNDTSFYPDSSNN</sequence>
<feature type="compositionally biased region" description="Polar residues" evidence="1">
    <location>
        <begin position="354"/>
        <end position="396"/>
    </location>
</feature>
<name>B0EAF5_ENTDS</name>
<dbReference type="KEGG" id="edi:EDI_315720"/>
<dbReference type="GeneID" id="5880261"/>
<evidence type="ECO:0000256" key="1">
    <source>
        <dbReference type="SAM" id="MobiDB-lite"/>
    </source>
</evidence>
<feature type="region of interest" description="Disordered" evidence="1">
    <location>
        <begin position="319"/>
        <end position="396"/>
    </location>
</feature>
<dbReference type="eggNOG" id="ENOG502RBCU">
    <property type="taxonomic scope" value="Eukaryota"/>
</dbReference>
<accession>B0EAF5</accession>
<dbReference type="AlphaFoldDB" id="B0EAF5"/>
<dbReference type="InterPro" id="IPR040430">
    <property type="entry name" value="CudA-like"/>
</dbReference>
<dbReference type="RefSeq" id="XP_001735319.1">
    <property type="nucleotide sequence ID" value="XM_001735267.1"/>
</dbReference>
<organism evidence="3">
    <name type="scientific">Entamoeba dispar (strain ATCC PRA-260 / SAW760)</name>
    <dbReference type="NCBI Taxonomy" id="370354"/>
    <lineage>
        <taxon>Eukaryota</taxon>
        <taxon>Amoebozoa</taxon>
        <taxon>Evosea</taxon>
        <taxon>Archamoebae</taxon>
        <taxon>Mastigamoebida</taxon>
        <taxon>Entamoebidae</taxon>
        <taxon>Entamoeba</taxon>
    </lineage>
</organism>
<dbReference type="EMBL" id="DS548454">
    <property type="protein sequence ID" value="EDR28468.1"/>
    <property type="molecule type" value="Genomic_DNA"/>
</dbReference>